<feature type="compositionally biased region" description="Basic and acidic residues" evidence="1">
    <location>
        <begin position="15"/>
        <end position="24"/>
    </location>
</feature>
<evidence type="ECO:0000313" key="3">
    <source>
        <dbReference type="Proteomes" id="UP000008850"/>
    </source>
</evidence>
<dbReference type="KEGG" id="phl:KKY_1095"/>
<dbReference type="EMBL" id="CP003075">
    <property type="protein sequence ID" value="AEQ51128.1"/>
    <property type="molecule type" value="Genomic_DNA"/>
</dbReference>
<accession>G4R613</accession>
<sequence>MHGDPCVGRTAGYRPDGKLGEQRRLRQGSCALEHDASYHARRRAQSGQTGNAARLSRHASATMVRQFWG</sequence>
<dbReference type="AlphaFoldDB" id="G4R613"/>
<evidence type="ECO:0000256" key="1">
    <source>
        <dbReference type="SAM" id="MobiDB-lite"/>
    </source>
</evidence>
<proteinExistence type="predicted"/>
<dbReference type="STRING" id="1082931.KKY_1095"/>
<gene>
    <name evidence="2" type="ordered locus">KKY_1095</name>
</gene>
<keyword evidence="3" id="KW-1185">Reference proteome</keyword>
<dbReference type="HOGENOM" id="CLU_2772240_0_0_5"/>
<organism evidence="2 3">
    <name type="scientific">Pelagibacterium halotolerans (strain DSM 22347 / JCM 15775 / CGMCC 1.7692 / B2)</name>
    <dbReference type="NCBI Taxonomy" id="1082931"/>
    <lineage>
        <taxon>Bacteria</taxon>
        <taxon>Pseudomonadati</taxon>
        <taxon>Pseudomonadota</taxon>
        <taxon>Alphaproteobacteria</taxon>
        <taxon>Hyphomicrobiales</taxon>
        <taxon>Devosiaceae</taxon>
        <taxon>Pelagibacterium</taxon>
    </lineage>
</organism>
<name>G4R613_PELHB</name>
<dbReference type="Proteomes" id="UP000008850">
    <property type="component" value="Chromosome"/>
</dbReference>
<protein>
    <submittedName>
        <fullName evidence="2">Uncharacterized protein</fullName>
    </submittedName>
</protein>
<reference evidence="2 3" key="1">
    <citation type="journal article" date="2012" name="J. Bacteriol.">
        <title>Complete genome sequence of Pelagibacterium halotolerans B2T.</title>
        <authorList>
            <person name="Huo Y.Y."/>
            <person name="Cheng H."/>
            <person name="Han X.F."/>
            <person name="Jiang X.W."/>
            <person name="Sun C."/>
            <person name="Zhang X.Q."/>
            <person name="Zhu X.F."/>
            <person name="Liu Y.F."/>
            <person name="Li P.F."/>
            <person name="Ni P.X."/>
            <person name="Wu M."/>
        </authorList>
    </citation>
    <scope>NUCLEOTIDE SEQUENCE [LARGE SCALE GENOMIC DNA]</scope>
    <source>
        <strain evidence="3">DSM 22347 / JCM 15775 / CGMCC 1.7692 / B2</strain>
    </source>
</reference>
<feature type="region of interest" description="Disordered" evidence="1">
    <location>
        <begin position="1"/>
        <end position="24"/>
    </location>
</feature>
<evidence type="ECO:0000313" key="2">
    <source>
        <dbReference type="EMBL" id="AEQ51128.1"/>
    </source>
</evidence>
<feature type="region of interest" description="Disordered" evidence="1">
    <location>
        <begin position="36"/>
        <end position="69"/>
    </location>
</feature>